<dbReference type="EMBL" id="UIHC01000050">
    <property type="protein sequence ID" value="SUZ33430.1"/>
    <property type="molecule type" value="Genomic_DNA"/>
</dbReference>
<dbReference type="AlphaFoldDB" id="A0A3B0MDE7"/>
<accession>A0A3B0MDE7</accession>
<organism evidence="1 2">
    <name type="scientific">Roseinatronobacter ekhonensis</name>
    <dbReference type="NCBI Taxonomy" id="254356"/>
    <lineage>
        <taxon>Bacteria</taxon>
        <taxon>Pseudomonadati</taxon>
        <taxon>Pseudomonadota</taxon>
        <taxon>Alphaproteobacteria</taxon>
        <taxon>Rhodobacterales</taxon>
        <taxon>Paracoccaceae</taxon>
        <taxon>Roseinatronobacter</taxon>
    </lineage>
</organism>
<name>A0A3B0MDE7_9RHOB</name>
<sequence>MISFCKNAFKIWFTPIFFGALTFSASPLRSQEYPYFVEFAAGTIDVFLVSDTLPDDSAFTKIELFLFDGMGGTELMRLTTDENEVCLVHIAIDSGTFGGENNYSDFRASATPDPFLVF</sequence>
<protein>
    <submittedName>
        <fullName evidence="1">Uncharacterized protein</fullName>
    </submittedName>
</protein>
<gene>
    <name evidence="1" type="ORF">ROE7235_03200</name>
</gene>
<proteinExistence type="predicted"/>
<reference evidence="2" key="1">
    <citation type="submission" date="2018-08" db="EMBL/GenBank/DDBJ databases">
        <authorList>
            <person name="Rodrigo-Torres L."/>
            <person name="Arahal R. D."/>
            <person name="Lucena T."/>
        </authorList>
    </citation>
    <scope>NUCLEOTIDE SEQUENCE [LARGE SCALE GENOMIC DNA]</scope>
    <source>
        <strain evidence="2">CECT 7235</strain>
    </source>
</reference>
<evidence type="ECO:0000313" key="2">
    <source>
        <dbReference type="Proteomes" id="UP000272908"/>
    </source>
</evidence>
<evidence type="ECO:0000313" key="1">
    <source>
        <dbReference type="EMBL" id="SUZ33430.1"/>
    </source>
</evidence>
<dbReference type="Proteomes" id="UP000272908">
    <property type="component" value="Unassembled WGS sequence"/>
</dbReference>
<dbReference type="RefSeq" id="WP_147434244.1">
    <property type="nucleotide sequence ID" value="NZ_UIHC01000050.1"/>
</dbReference>
<keyword evidence="2" id="KW-1185">Reference proteome</keyword>